<dbReference type="InterPro" id="IPR039226">
    <property type="entry name" value="Ski3/TTC37"/>
</dbReference>
<evidence type="ECO:0000313" key="3">
    <source>
        <dbReference type="EMBL" id="AEQ18474.1"/>
    </source>
</evidence>
<dbReference type="GO" id="GO:0006401">
    <property type="term" value="P:RNA catabolic process"/>
    <property type="evidence" value="ECO:0007669"/>
    <property type="project" value="InterPro"/>
</dbReference>
<accession>G5E2W1</accession>
<sequence>ASELEQPDQAQAAYRKAAEIEPDQLLAWQGLANLYEKVGHKHFKEDLPSVYQKLLELYKSSDKQKWYEVCKKLSDLYSQAQISEPVLEELKKTVLSNSTSYNAWHWLAEVYQHQGMMMDAEMCYRKSLQ</sequence>
<organism evidence="3">
    <name type="scientific">Hymenochirus curtipes</name>
    <name type="common">western dwarf clawed frog</name>
    <dbReference type="NCBI Taxonomy" id="8362"/>
    <lineage>
        <taxon>Eukaryota</taxon>
        <taxon>Metazoa</taxon>
        <taxon>Chordata</taxon>
        <taxon>Craniata</taxon>
        <taxon>Vertebrata</taxon>
        <taxon>Euteleostomi</taxon>
        <taxon>Amphibia</taxon>
        <taxon>Batrachia</taxon>
        <taxon>Anura</taxon>
        <taxon>Pipoidea</taxon>
        <taxon>Pipidae</taxon>
        <taxon>Pipinae</taxon>
        <taxon>Hymenochirus</taxon>
    </lineage>
</organism>
<keyword evidence="1" id="KW-0677">Repeat</keyword>
<dbReference type="PANTHER" id="PTHR15704:SF7">
    <property type="entry name" value="SUPERKILLER COMPLEX PROTEIN 3"/>
    <property type="match status" value="1"/>
</dbReference>
<evidence type="ECO:0000256" key="2">
    <source>
        <dbReference type="ARBA" id="ARBA00022803"/>
    </source>
</evidence>
<feature type="non-terminal residue" evidence="3">
    <location>
        <position position="1"/>
    </location>
</feature>
<feature type="non-terminal residue" evidence="3">
    <location>
        <position position="129"/>
    </location>
</feature>
<evidence type="ECO:0000256" key="1">
    <source>
        <dbReference type="ARBA" id="ARBA00022737"/>
    </source>
</evidence>
<protein>
    <submittedName>
        <fullName evidence="3">Putative tetratricopeptide repeat protein 37</fullName>
    </submittedName>
</protein>
<dbReference type="GO" id="GO:0055087">
    <property type="term" value="C:Ski complex"/>
    <property type="evidence" value="ECO:0007669"/>
    <property type="project" value="InterPro"/>
</dbReference>
<dbReference type="InterPro" id="IPR011990">
    <property type="entry name" value="TPR-like_helical_dom_sf"/>
</dbReference>
<reference evidence="3" key="1">
    <citation type="submission" date="2011-09" db="EMBL/GenBank/DDBJ databases">
        <title>The odds of duplicate gene persistence after polyploidization.</title>
        <authorList>
            <person name="Chain F.J.J."/>
            <person name="Evans B.J."/>
            <person name="Dushoff J."/>
        </authorList>
    </citation>
    <scope>NUCLEOTIDE SEQUENCE</scope>
    <source>
        <tissue evidence="3">Liver</tissue>
    </source>
</reference>
<dbReference type="PANTHER" id="PTHR15704">
    <property type="entry name" value="SUPERKILLER 3 PROTEIN-RELATED"/>
    <property type="match status" value="1"/>
</dbReference>
<dbReference type="SUPFAM" id="SSF48452">
    <property type="entry name" value="TPR-like"/>
    <property type="match status" value="1"/>
</dbReference>
<dbReference type="AlphaFoldDB" id="G5E2W1"/>
<keyword evidence="2" id="KW-0802">TPR repeat</keyword>
<dbReference type="Gene3D" id="1.25.40.10">
    <property type="entry name" value="Tetratricopeptide repeat domain"/>
    <property type="match status" value="2"/>
</dbReference>
<name>G5E2W1_9PIPI</name>
<proteinExistence type="evidence at transcript level"/>
<dbReference type="EMBL" id="JP287725">
    <property type="protein sequence ID" value="AEQ18474.1"/>
    <property type="molecule type" value="mRNA"/>
</dbReference>